<evidence type="ECO:0000256" key="3">
    <source>
        <dbReference type="ARBA" id="ARBA00022801"/>
    </source>
</evidence>
<dbReference type="SUPFAM" id="SSF53474">
    <property type="entry name" value="alpha/beta-Hydrolases"/>
    <property type="match status" value="1"/>
</dbReference>
<dbReference type="GO" id="GO:0005615">
    <property type="term" value="C:extracellular space"/>
    <property type="evidence" value="ECO:0007669"/>
    <property type="project" value="TreeGrafter"/>
</dbReference>
<evidence type="ECO:0000313" key="6">
    <source>
        <dbReference type="EMBL" id="KAH9380029.1"/>
    </source>
</evidence>
<evidence type="ECO:0000256" key="4">
    <source>
        <dbReference type="ARBA" id="ARBA00023180"/>
    </source>
</evidence>
<keyword evidence="2" id="KW-0719">Serine esterase</keyword>
<feature type="domain" description="Carboxylesterase type B" evidence="5">
    <location>
        <begin position="14"/>
        <end position="108"/>
    </location>
</feature>
<dbReference type="EMBL" id="JABSTR010000010">
    <property type="protein sequence ID" value="KAH9380029.1"/>
    <property type="molecule type" value="Genomic_DNA"/>
</dbReference>
<dbReference type="GO" id="GO:0003990">
    <property type="term" value="F:acetylcholinesterase activity"/>
    <property type="evidence" value="ECO:0007669"/>
    <property type="project" value="TreeGrafter"/>
</dbReference>
<dbReference type="OrthoDB" id="6515014at2759"/>
<keyword evidence="3" id="KW-0378">Hydrolase</keyword>
<dbReference type="Gene3D" id="3.40.50.1820">
    <property type="entry name" value="alpha/beta hydrolase"/>
    <property type="match status" value="1"/>
</dbReference>
<proteinExistence type="inferred from homology"/>
<name>A0A9J6GX18_HAELO</name>
<gene>
    <name evidence="6" type="ORF">HPB48_006153</name>
</gene>
<evidence type="ECO:0000256" key="1">
    <source>
        <dbReference type="ARBA" id="ARBA00005964"/>
    </source>
</evidence>
<dbReference type="Pfam" id="PF00135">
    <property type="entry name" value="COesterase"/>
    <property type="match status" value="1"/>
</dbReference>
<dbReference type="Proteomes" id="UP000821853">
    <property type="component" value="Chromosome 8"/>
</dbReference>
<comment type="similarity">
    <text evidence="1">Belongs to the type-B carboxylesterase/lipase family.</text>
</comment>
<dbReference type="AlphaFoldDB" id="A0A9J6GX18"/>
<keyword evidence="4" id="KW-0325">Glycoprotein</keyword>
<organism evidence="6 7">
    <name type="scientific">Haemaphysalis longicornis</name>
    <name type="common">Bush tick</name>
    <dbReference type="NCBI Taxonomy" id="44386"/>
    <lineage>
        <taxon>Eukaryota</taxon>
        <taxon>Metazoa</taxon>
        <taxon>Ecdysozoa</taxon>
        <taxon>Arthropoda</taxon>
        <taxon>Chelicerata</taxon>
        <taxon>Arachnida</taxon>
        <taxon>Acari</taxon>
        <taxon>Parasitiformes</taxon>
        <taxon>Ixodida</taxon>
        <taxon>Ixodoidea</taxon>
        <taxon>Ixodidae</taxon>
        <taxon>Haemaphysalinae</taxon>
        <taxon>Haemaphysalis</taxon>
    </lineage>
</organism>
<evidence type="ECO:0000259" key="5">
    <source>
        <dbReference type="Pfam" id="PF00135"/>
    </source>
</evidence>
<comment type="caution">
    <text evidence="6">The sequence shown here is derived from an EMBL/GenBank/DDBJ whole genome shotgun (WGS) entry which is preliminary data.</text>
</comment>
<dbReference type="PANTHER" id="PTHR43918:SF4">
    <property type="entry name" value="CARBOXYLIC ESTER HYDROLASE"/>
    <property type="match status" value="1"/>
</dbReference>
<protein>
    <recommendedName>
        <fullName evidence="5">Carboxylesterase type B domain-containing protein</fullName>
    </recommendedName>
</protein>
<dbReference type="GO" id="GO:0005886">
    <property type="term" value="C:plasma membrane"/>
    <property type="evidence" value="ECO:0007669"/>
    <property type="project" value="TreeGrafter"/>
</dbReference>
<evidence type="ECO:0000256" key="2">
    <source>
        <dbReference type="ARBA" id="ARBA00022487"/>
    </source>
</evidence>
<sequence>MPLTYTDAGPIDDEWKMSQLIGDIMLTCPVLRLGEALASSDRNKVFGYVFDHRPSFALFNHTTGAPRWSELDFVFGRPLDGSRQATPEEERLSRTVIDIWSGFARTGYAAGVAFVRKIVVL</sequence>
<reference evidence="6 7" key="1">
    <citation type="journal article" date="2020" name="Cell">
        <title>Large-Scale Comparative Analyses of Tick Genomes Elucidate Their Genetic Diversity and Vector Capacities.</title>
        <authorList>
            <consortium name="Tick Genome and Microbiome Consortium (TIGMIC)"/>
            <person name="Jia N."/>
            <person name="Wang J."/>
            <person name="Shi W."/>
            <person name="Du L."/>
            <person name="Sun Y."/>
            <person name="Zhan W."/>
            <person name="Jiang J.F."/>
            <person name="Wang Q."/>
            <person name="Zhang B."/>
            <person name="Ji P."/>
            <person name="Bell-Sakyi L."/>
            <person name="Cui X.M."/>
            <person name="Yuan T.T."/>
            <person name="Jiang B.G."/>
            <person name="Yang W.F."/>
            <person name="Lam T.T."/>
            <person name="Chang Q.C."/>
            <person name="Ding S.J."/>
            <person name="Wang X.J."/>
            <person name="Zhu J.G."/>
            <person name="Ruan X.D."/>
            <person name="Zhao L."/>
            <person name="Wei J.T."/>
            <person name="Ye R.Z."/>
            <person name="Que T.C."/>
            <person name="Du C.H."/>
            <person name="Zhou Y.H."/>
            <person name="Cheng J.X."/>
            <person name="Dai P.F."/>
            <person name="Guo W.B."/>
            <person name="Han X.H."/>
            <person name="Huang E.J."/>
            <person name="Li L.F."/>
            <person name="Wei W."/>
            <person name="Gao Y.C."/>
            <person name="Liu J.Z."/>
            <person name="Shao H.Z."/>
            <person name="Wang X."/>
            <person name="Wang C.C."/>
            <person name="Yang T.C."/>
            <person name="Huo Q.B."/>
            <person name="Li W."/>
            <person name="Chen H.Y."/>
            <person name="Chen S.E."/>
            <person name="Zhou L.G."/>
            <person name="Ni X.B."/>
            <person name="Tian J.H."/>
            <person name="Sheng Y."/>
            <person name="Liu T."/>
            <person name="Pan Y.S."/>
            <person name="Xia L.Y."/>
            <person name="Li J."/>
            <person name="Zhao F."/>
            <person name="Cao W.C."/>
        </authorList>
    </citation>
    <scope>NUCLEOTIDE SEQUENCE [LARGE SCALE GENOMIC DNA]</scope>
    <source>
        <strain evidence="6">HaeL-2018</strain>
    </source>
</reference>
<evidence type="ECO:0000313" key="7">
    <source>
        <dbReference type="Proteomes" id="UP000821853"/>
    </source>
</evidence>
<dbReference type="InterPro" id="IPR029058">
    <property type="entry name" value="AB_hydrolase_fold"/>
</dbReference>
<accession>A0A9J6GX18</accession>
<dbReference type="InterPro" id="IPR050654">
    <property type="entry name" value="AChE-related_enzymes"/>
</dbReference>
<keyword evidence="7" id="KW-1185">Reference proteome</keyword>
<dbReference type="GO" id="GO:0019695">
    <property type="term" value="P:choline metabolic process"/>
    <property type="evidence" value="ECO:0007669"/>
    <property type="project" value="TreeGrafter"/>
</dbReference>
<dbReference type="InterPro" id="IPR002018">
    <property type="entry name" value="CarbesteraseB"/>
</dbReference>
<dbReference type="PANTHER" id="PTHR43918">
    <property type="entry name" value="ACETYLCHOLINESTERASE"/>
    <property type="match status" value="1"/>
</dbReference>
<dbReference type="GO" id="GO:0006581">
    <property type="term" value="P:acetylcholine catabolic process"/>
    <property type="evidence" value="ECO:0007669"/>
    <property type="project" value="TreeGrafter"/>
</dbReference>
<dbReference type="VEuPathDB" id="VectorBase:HLOH_062889"/>